<comment type="function">
    <text evidence="10">Acts as component of the CCR4-NOT core complex, which in the nucleus seems to be a general transcription factor, and in the cytoplasm the major mRNA deadenylase involved in mRNA turnover. The NOT protein subcomplex negatively regulates the basal and activated transcription of many genes. Preferentially affects TC-type TATA element-dependent transcription. Could directly or indirectly inhibit component(s) of the general transcription machinery.</text>
</comment>
<feature type="region of interest" description="Disordered" evidence="12">
    <location>
        <begin position="355"/>
        <end position="376"/>
    </location>
</feature>
<evidence type="ECO:0000256" key="6">
    <source>
        <dbReference type="ARBA" id="ARBA00022553"/>
    </source>
</evidence>
<dbReference type="GO" id="GO:0000289">
    <property type="term" value="P:nuclear-transcribed mRNA poly(A) tail shortening"/>
    <property type="evidence" value="ECO:0007669"/>
    <property type="project" value="UniProtKB-ARBA"/>
</dbReference>
<comment type="subcellular location">
    <subcellularLocation>
        <location evidence="2 10">Cytoplasm</location>
    </subcellularLocation>
    <subcellularLocation>
        <location evidence="1 10">Nucleus</location>
    </subcellularLocation>
</comment>
<evidence type="ECO:0000256" key="4">
    <source>
        <dbReference type="ARBA" id="ARBA00022490"/>
    </source>
</evidence>
<evidence type="ECO:0000256" key="8">
    <source>
        <dbReference type="ARBA" id="ARBA00023163"/>
    </source>
</evidence>
<feature type="region of interest" description="Disordered" evidence="12">
    <location>
        <begin position="390"/>
        <end position="498"/>
    </location>
</feature>
<dbReference type="GeneID" id="77732499"/>
<dbReference type="InterPro" id="IPR007282">
    <property type="entry name" value="NOT2/3/5_C"/>
</dbReference>
<keyword evidence="11" id="KW-0175">Coiled coil</keyword>
<reference evidence="15" key="1">
    <citation type="journal article" date="2022" name="G3 (Bethesda)">
        <title>High quality genome of the basidiomycete yeast Dioszegia hungarica PDD-24b-2 isolated from cloud water.</title>
        <authorList>
            <person name="Jarrige D."/>
            <person name="Haridas S."/>
            <person name="Bleykasten-Grosshans C."/>
            <person name="Joly M."/>
            <person name="Nadalig T."/>
            <person name="Sancelme M."/>
            <person name="Vuilleumier S."/>
            <person name="Grigoriev I.V."/>
            <person name="Amato P."/>
            <person name="Bringel F."/>
        </authorList>
    </citation>
    <scope>NUCLEOTIDE SEQUENCE</scope>
    <source>
        <strain evidence="15">PDD-24b-2</strain>
    </source>
</reference>
<dbReference type="GO" id="GO:0030015">
    <property type="term" value="C:CCR4-NOT core complex"/>
    <property type="evidence" value="ECO:0007669"/>
    <property type="project" value="UniProtKB-UniRule"/>
</dbReference>
<dbReference type="EMBL" id="JAKWFO010000005">
    <property type="protein sequence ID" value="KAI9636515.1"/>
    <property type="molecule type" value="Genomic_DNA"/>
</dbReference>
<dbReference type="AlphaFoldDB" id="A0AA38HAJ8"/>
<dbReference type="PIRSF" id="PIRSF005290">
    <property type="entry name" value="NOT_su_3_5"/>
    <property type="match status" value="1"/>
</dbReference>
<feature type="compositionally biased region" description="Low complexity" evidence="12">
    <location>
        <begin position="403"/>
        <end position="416"/>
    </location>
</feature>
<keyword evidence="4 10" id="KW-0963">Cytoplasm</keyword>
<evidence type="ECO:0000256" key="5">
    <source>
        <dbReference type="ARBA" id="ARBA00022491"/>
    </source>
</evidence>
<sequence>MALRKLQAEIDKTLKTVAAGVETFETTFDKLNHANNATQKDKLENDLKTQIKKLQRMRDQIKAWLGSSDIKDKSALMENRRLIETQMERFKALEKEMKMKAFSKEGLSAQSKLDPLEKAKREMIDWVGTMTEELARQIEATEAELEGISTAKKKKGSGERVGELEELNERRSWHVGRLEIVQRMLDNGQLGTEEVETIQEDVKYFVETNADEDFDYDQGLYDDLNLLDEEDFAGGEFSMQQDEQSLDSASLADPAESPGLAPAPKTPAKEEAAKKATPASKASKDAGVPDDAPPSPIMAKKVPSRKSTMDSTKAELPKLGKDVPPVPPLPTTAAASTPSKAPLPPIRYAAAAAAAVATAPSMLSPTELVSPSRGRLELPMESPALVMEKEAAPAAPSIPAPTPAKTAQANGAAPTSTVPPPPPGLSRSPHPAQTLAPPPESASAGAPPLPSPVAPTAPSLPGPPPGYSGHAESSRAGAAGGFSSPRPSQQGQGSQQQGVLGSLMQSFDVAKEMSERRGNDMSSLHQALEVSYRDAPIQTDGEAPRYYLPKNPIKTPSYYPQSRATVLSDREIYNRFDVDQLFFIFYYYSGSYEQCLAAQKLKEHNWRFHKQYLTWFKRAHNPQAITDEYEQGGYFYFDWENSWCQRKKSDFRFEYRWLSEN</sequence>
<dbReference type="InterPro" id="IPR007207">
    <property type="entry name" value="Not_N"/>
</dbReference>
<protein>
    <recommendedName>
        <fullName evidence="10">General negative regulator of transcription subunit</fullName>
    </recommendedName>
</protein>
<dbReference type="InterPro" id="IPR012270">
    <property type="entry name" value="CCR4-NOT_su3/5"/>
</dbReference>
<dbReference type="FunFam" id="2.30.30.1020:FF:000006">
    <property type="entry name" value="CCR4-NOT transcription complex, subunit 3"/>
    <property type="match status" value="1"/>
</dbReference>
<gene>
    <name evidence="15" type="ORF">MKK02DRAFT_45218</name>
</gene>
<dbReference type="GO" id="GO:0000932">
    <property type="term" value="C:P-body"/>
    <property type="evidence" value="ECO:0007669"/>
    <property type="project" value="UniProtKB-UniRule"/>
</dbReference>
<dbReference type="GO" id="GO:0005634">
    <property type="term" value="C:nucleus"/>
    <property type="evidence" value="ECO:0007669"/>
    <property type="project" value="UniProtKB-SubCell"/>
</dbReference>
<dbReference type="Gene3D" id="2.30.30.1020">
    <property type="entry name" value="CCR4-NOT complex subunit 2/3/5, C-terminal domain"/>
    <property type="match status" value="1"/>
</dbReference>
<evidence type="ECO:0000256" key="12">
    <source>
        <dbReference type="SAM" id="MobiDB-lite"/>
    </source>
</evidence>
<keyword evidence="6" id="KW-0597">Phosphoprotein</keyword>
<dbReference type="InterPro" id="IPR040168">
    <property type="entry name" value="Not2/3/5"/>
</dbReference>
<keyword evidence="7 10" id="KW-0805">Transcription regulation</keyword>
<keyword evidence="10" id="KW-0010">Activator</keyword>
<accession>A0AA38HAJ8</accession>
<keyword evidence="16" id="KW-1185">Reference proteome</keyword>
<evidence type="ECO:0000256" key="1">
    <source>
        <dbReference type="ARBA" id="ARBA00004123"/>
    </source>
</evidence>
<evidence type="ECO:0000259" key="14">
    <source>
        <dbReference type="Pfam" id="PF04153"/>
    </source>
</evidence>
<feature type="compositionally biased region" description="Polar residues" evidence="12">
    <location>
        <begin position="238"/>
        <end position="248"/>
    </location>
</feature>
<feature type="compositionally biased region" description="Pro residues" evidence="12">
    <location>
        <begin position="447"/>
        <end position="466"/>
    </location>
</feature>
<evidence type="ECO:0000313" key="15">
    <source>
        <dbReference type="EMBL" id="KAI9636515.1"/>
    </source>
</evidence>
<evidence type="ECO:0000256" key="3">
    <source>
        <dbReference type="ARBA" id="ARBA00007682"/>
    </source>
</evidence>
<comment type="caution">
    <text evidence="15">The sequence shown here is derived from an EMBL/GenBank/DDBJ whole genome shotgun (WGS) entry which is preliminary data.</text>
</comment>
<evidence type="ECO:0000256" key="7">
    <source>
        <dbReference type="ARBA" id="ARBA00023015"/>
    </source>
</evidence>
<evidence type="ECO:0000256" key="11">
    <source>
        <dbReference type="SAM" id="Coils"/>
    </source>
</evidence>
<dbReference type="GO" id="GO:0006355">
    <property type="term" value="P:regulation of DNA-templated transcription"/>
    <property type="evidence" value="ECO:0007669"/>
    <property type="project" value="InterPro"/>
</dbReference>
<feature type="compositionally biased region" description="Low complexity" evidence="12">
    <location>
        <begin position="331"/>
        <end position="340"/>
    </location>
</feature>
<feature type="domain" description="NOT2/NOT3/NOT5 C-terminal" evidence="14">
    <location>
        <begin position="536"/>
        <end position="658"/>
    </location>
</feature>
<feature type="compositionally biased region" description="Basic and acidic residues" evidence="12">
    <location>
        <begin position="312"/>
        <end position="321"/>
    </location>
</feature>
<feature type="domain" description="CCR4-Not complex component Not N-terminal" evidence="13">
    <location>
        <begin position="4"/>
        <end position="226"/>
    </location>
</feature>
<comment type="similarity">
    <text evidence="3 10">Belongs to the CNOT2/3/5 family.</text>
</comment>
<dbReference type="PANTHER" id="PTHR23326">
    <property type="entry name" value="CCR4 NOT-RELATED"/>
    <property type="match status" value="1"/>
</dbReference>
<organism evidence="15 16">
    <name type="scientific">Dioszegia hungarica</name>
    <dbReference type="NCBI Taxonomy" id="4972"/>
    <lineage>
        <taxon>Eukaryota</taxon>
        <taxon>Fungi</taxon>
        <taxon>Dikarya</taxon>
        <taxon>Basidiomycota</taxon>
        <taxon>Agaricomycotina</taxon>
        <taxon>Tremellomycetes</taxon>
        <taxon>Tremellales</taxon>
        <taxon>Bulleribasidiaceae</taxon>
        <taxon>Dioszegia</taxon>
    </lineage>
</organism>
<dbReference type="Pfam" id="PF04065">
    <property type="entry name" value="Not3"/>
    <property type="match status" value="1"/>
</dbReference>
<evidence type="ECO:0000256" key="9">
    <source>
        <dbReference type="ARBA" id="ARBA00023242"/>
    </source>
</evidence>
<proteinExistence type="inferred from homology"/>
<evidence type="ECO:0000259" key="13">
    <source>
        <dbReference type="Pfam" id="PF04065"/>
    </source>
</evidence>
<keyword evidence="8 10" id="KW-0804">Transcription</keyword>
<dbReference type="Proteomes" id="UP001164286">
    <property type="component" value="Unassembled WGS sequence"/>
</dbReference>
<feature type="coiled-coil region" evidence="11">
    <location>
        <begin position="40"/>
        <end position="96"/>
    </location>
</feature>
<evidence type="ECO:0000313" key="16">
    <source>
        <dbReference type="Proteomes" id="UP001164286"/>
    </source>
</evidence>
<keyword evidence="9 10" id="KW-0539">Nucleus</keyword>
<dbReference type="InterPro" id="IPR038635">
    <property type="entry name" value="CCR4-NOT_su2/3/5_C_sf"/>
</dbReference>
<dbReference type="RefSeq" id="XP_052946292.1">
    <property type="nucleotide sequence ID" value="XM_053093294.1"/>
</dbReference>
<feature type="compositionally biased region" description="Low complexity" evidence="12">
    <location>
        <begin position="468"/>
        <end position="498"/>
    </location>
</feature>
<evidence type="ECO:0000256" key="2">
    <source>
        <dbReference type="ARBA" id="ARBA00004496"/>
    </source>
</evidence>
<name>A0AA38HAJ8_9TREE</name>
<evidence type="ECO:0000256" key="10">
    <source>
        <dbReference type="PIRNR" id="PIRNR005290"/>
    </source>
</evidence>
<keyword evidence="5 10" id="KW-0678">Repressor</keyword>
<feature type="region of interest" description="Disordered" evidence="12">
    <location>
        <begin position="238"/>
        <end position="343"/>
    </location>
</feature>
<dbReference type="Pfam" id="PF04153">
    <property type="entry name" value="NOT2_3_5_C"/>
    <property type="match status" value="1"/>
</dbReference>